<keyword evidence="1" id="KW-0812">Transmembrane</keyword>
<name>A0A549TCA3_9HYPH</name>
<evidence type="ECO:0000313" key="2">
    <source>
        <dbReference type="EMBL" id="TRL39532.1"/>
    </source>
</evidence>
<dbReference type="AlphaFoldDB" id="A0A549TCA3"/>
<accession>A0A549TCA3</accession>
<evidence type="ECO:0000256" key="1">
    <source>
        <dbReference type="SAM" id="Phobius"/>
    </source>
</evidence>
<protein>
    <submittedName>
        <fullName evidence="2">Uncharacterized protein</fullName>
    </submittedName>
</protein>
<comment type="caution">
    <text evidence="2">The sequence shown here is derived from an EMBL/GenBank/DDBJ whole genome shotgun (WGS) entry which is preliminary data.</text>
</comment>
<proteinExistence type="predicted"/>
<dbReference type="Proteomes" id="UP000316801">
    <property type="component" value="Unassembled WGS sequence"/>
</dbReference>
<keyword evidence="1" id="KW-1133">Transmembrane helix</keyword>
<dbReference type="EMBL" id="VJMG01000020">
    <property type="protein sequence ID" value="TRL39532.1"/>
    <property type="molecule type" value="Genomic_DNA"/>
</dbReference>
<gene>
    <name evidence="2" type="ORF">FNA46_08865</name>
</gene>
<sequence>MYVPPWTIFAGLGAFDRRELCNLIASFEATTLLSMSVDRVSDMVARFQKNARDTDTNAFARRLGEAADALFLSTSSDRALRVRLWTRIADALGLDTVLPLSTRKASAIGAGAAIKTAAIMALPVADDTEIGQQPTLHRAWKVFKAIRGRRHKDFSALVTGQAETVARALAEAAKSGEMSEGLQSALDERIRDYIRSLPPELRDEAMQKALTSADKATLALLATGTTAFSIGVGVNLAGFSAYILAAQASAFIPFVSGHAVVSTLFMLANPLFSIPAVAGIGYLANRHVTGGQAAKLAAVVAIQLALRGLSSEREGLATALNDFRTVTAADLVSLPSTLATAALSRNQAVAKAMGGGLPNAFGDLMVCHFAADRRGIFLDGVLSRSKGDVAEVATVAALSAGDIIYNAASIDPMVISASDFSRTEDIGTIFQFGAFADRVSSMSATAASGAENNLRGYVSEQIVASRLVESGHVVSFPEAANNPGFDLLVDGMPFQVKCLLNVDGLRRHFEKYPDVPVYANAELAEAVMEIGAPWAKLVFYVDGFDREIADLIMTTSMEAGEALGDLNVPYFAVAASSARNLYRVWRGRVPMSDLPLSVAMDASVKGGLSAIGGLSGKFIGLVAFGPAGALVLGGVGGVGALAGVGWAREQASRLLSSEWLADLDTSAERFRNVMLTAIQTKIEMLEGKRSQVADTVPTVRCWLDARFADDIVFLREIAYDLEIVLPHLRQPERARAYLAAMDAAKVHPLAIQAELDDLLVAMSSEPSKTKSAGKKAEQAWTSIKAKLPFGA</sequence>
<keyword evidence="1" id="KW-0472">Membrane</keyword>
<organism evidence="2 3">
    <name type="scientific">Rhizobium straminoryzae</name>
    <dbReference type="NCBI Taxonomy" id="1387186"/>
    <lineage>
        <taxon>Bacteria</taxon>
        <taxon>Pseudomonadati</taxon>
        <taxon>Pseudomonadota</taxon>
        <taxon>Alphaproteobacteria</taxon>
        <taxon>Hyphomicrobiales</taxon>
        <taxon>Rhizobiaceae</taxon>
        <taxon>Rhizobium/Agrobacterium group</taxon>
        <taxon>Rhizobium</taxon>
    </lineage>
</organism>
<feature type="transmembrane region" description="Helical" evidence="1">
    <location>
        <begin position="618"/>
        <end position="647"/>
    </location>
</feature>
<evidence type="ECO:0000313" key="3">
    <source>
        <dbReference type="Proteomes" id="UP000316801"/>
    </source>
</evidence>
<reference evidence="2 3" key="1">
    <citation type="submission" date="2019-07" db="EMBL/GenBank/DDBJ databases">
        <title>Ln-dependent methylotrophs.</title>
        <authorList>
            <person name="Tani A."/>
        </authorList>
    </citation>
    <scope>NUCLEOTIDE SEQUENCE [LARGE SCALE GENOMIC DNA]</scope>
    <source>
        <strain evidence="2 3">SM12</strain>
    </source>
</reference>
<keyword evidence="3" id="KW-1185">Reference proteome</keyword>